<organism evidence="2 3">
    <name type="scientific">Limosilactobacillus gastricus DSM 16045</name>
    <dbReference type="NCBI Taxonomy" id="1423749"/>
    <lineage>
        <taxon>Bacteria</taxon>
        <taxon>Bacillati</taxon>
        <taxon>Bacillota</taxon>
        <taxon>Bacilli</taxon>
        <taxon>Lactobacillales</taxon>
        <taxon>Lactobacillaceae</taxon>
        <taxon>Limosilactobacillus</taxon>
    </lineage>
</organism>
<keyword evidence="2" id="KW-0503">Monooxygenase</keyword>
<dbReference type="Pfam" id="PF13738">
    <property type="entry name" value="Pyr_redox_3"/>
    <property type="match status" value="1"/>
</dbReference>
<accession>A0A0R1VC86</accession>
<sequence length="368" mass="41307">MNKITIIGAGAAGIGMGVILKQLNYPDFQIIEQGEIGDSFQKWPNETRFITPSFTSNGFGMPDLNAVTIDTSPAYTFGMEHLSGRQYAHYLKLVAQAYQLPIIEHTTAKDILTVDDGYQVITNQGTITTKYLIMAVGQYHTPRLTPHPENVVHYSQVDSWESFSGHDQIIVGANESGIDAAINLAQLGDKVTVITDETGLDADEADPSIRLAPHTRHRFMNLLLDHADRVNLVRHQHLVDVIHNDHGYELLFEDGRRMKSKERPILCIGFSAGPVTLWPDLFRFDGHQMVLNEFDESTVASNIFVVGPDVRHQDAIFCYIYKFRQRFSVVMEEIAKREGLDISDLIEANQRNDFYLDDCGSCGVACRC</sequence>
<dbReference type="PANTHER" id="PTHR43539">
    <property type="entry name" value="FLAVIN-BINDING MONOOXYGENASE-LIKE PROTEIN (AFU_ORTHOLOGUE AFUA_4G09220)"/>
    <property type="match status" value="1"/>
</dbReference>
<dbReference type="SUPFAM" id="SSF51905">
    <property type="entry name" value="FAD/NAD(P)-binding domain"/>
    <property type="match status" value="2"/>
</dbReference>
<dbReference type="InterPro" id="IPR050982">
    <property type="entry name" value="Auxin_biosynth/cation_transpt"/>
</dbReference>
<gene>
    <name evidence="2" type="ORF">FC60_GL001416</name>
</gene>
<protein>
    <submittedName>
        <fullName evidence="2">Monooxygenase</fullName>
    </submittedName>
</protein>
<dbReference type="PANTHER" id="PTHR43539:SF89">
    <property type="entry name" value="NAD(P)-BINDING DOMAIN-CONTAINING PROTEIN"/>
    <property type="match status" value="1"/>
</dbReference>
<dbReference type="AlphaFoldDB" id="A0A0R1VC86"/>
<reference evidence="2 3" key="1">
    <citation type="journal article" date="2015" name="Genome Announc.">
        <title>Expanding the biotechnology potential of lactobacilli through comparative genomics of 213 strains and associated genera.</title>
        <authorList>
            <person name="Sun Z."/>
            <person name="Harris H.M."/>
            <person name="McCann A."/>
            <person name="Guo C."/>
            <person name="Argimon S."/>
            <person name="Zhang W."/>
            <person name="Yang X."/>
            <person name="Jeffery I.B."/>
            <person name="Cooney J.C."/>
            <person name="Kagawa T.F."/>
            <person name="Liu W."/>
            <person name="Song Y."/>
            <person name="Salvetti E."/>
            <person name="Wrobel A."/>
            <person name="Rasinkangas P."/>
            <person name="Parkhill J."/>
            <person name="Rea M.C."/>
            <person name="O'Sullivan O."/>
            <person name="Ritari J."/>
            <person name="Douillard F.P."/>
            <person name="Paul Ross R."/>
            <person name="Yang R."/>
            <person name="Briner A.E."/>
            <person name="Felis G.E."/>
            <person name="de Vos W.M."/>
            <person name="Barrangou R."/>
            <person name="Klaenhammer T.R."/>
            <person name="Caufield P.W."/>
            <person name="Cui Y."/>
            <person name="Zhang H."/>
            <person name="O'Toole P.W."/>
        </authorList>
    </citation>
    <scope>NUCLEOTIDE SEQUENCE [LARGE SCALE GENOMIC DNA]</scope>
    <source>
        <strain evidence="2 3">DSM 16045</strain>
    </source>
</reference>
<keyword evidence="1" id="KW-0560">Oxidoreductase</keyword>
<dbReference type="PATRIC" id="fig|1423749.3.peg.1460"/>
<evidence type="ECO:0000313" key="3">
    <source>
        <dbReference type="Proteomes" id="UP000051739"/>
    </source>
</evidence>
<dbReference type="PRINTS" id="PR00469">
    <property type="entry name" value="PNDRDTASEII"/>
</dbReference>
<dbReference type="EMBL" id="AZFN01000005">
    <property type="protein sequence ID" value="KRM03120.1"/>
    <property type="molecule type" value="Genomic_DNA"/>
</dbReference>
<name>A0A0R1VC86_9LACO</name>
<keyword evidence="3" id="KW-1185">Reference proteome</keyword>
<comment type="caution">
    <text evidence="2">The sequence shown here is derived from an EMBL/GenBank/DDBJ whole genome shotgun (WGS) entry which is preliminary data.</text>
</comment>
<dbReference type="InterPro" id="IPR036188">
    <property type="entry name" value="FAD/NAD-bd_sf"/>
</dbReference>
<dbReference type="RefSeq" id="WP_056936891.1">
    <property type="nucleotide sequence ID" value="NZ_AZFN01000005.1"/>
</dbReference>
<evidence type="ECO:0000313" key="2">
    <source>
        <dbReference type="EMBL" id="KRM03120.1"/>
    </source>
</evidence>
<dbReference type="GO" id="GO:0050660">
    <property type="term" value="F:flavin adenine dinucleotide binding"/>
    <property type="evidence" value="ECO:0007669"/>
    <property type="project" value="TreeGrafter"/>
</dbReference>
<dbReference type="Gene3D" id="3.50.50.60">
    <property type="entry name" value="FAD/NAD(P)-binding domain"/>
    <property type="match status" value="2"/>
</dbReference>
<dbReference type="Proteomes" id="UP000051739">
    <property type="component" value="Unassembled WGS sequence"/>
</dbReference>
<proteinExistence type="predicted"/>
<evidence type="ECO:0000256" key="1">
    <source>
        <dbReference type="ARBA" id="ARBA00023002"/>
    </source>
</evidence>
<dbReference type="GO" id="GO:0004497">
    <property type="term" value="F:monooxygenase activity"/>
    <property type="evidence" value="ECO:0007669"/>
    <property type="project" value="UniProtKB-KW"/>
</dbReference>